<evidence type="ECO:0000313" key="5">
    <source>
        <dbReference type="Proteomes" id="UP000822688"/>
    </source>
</evidence>
<dbReference type="FunFam" id="1.25.40.10:FF:000381">
    <property type="entry name" value="Pentatricopeptide repeat-containing protein"/>
    <property type="match status" value="2"/>
</dbReference>
<proteinExistence type="predicted"/>
<dbReference type="InterPro" id="IPR046848">
    <property type="entry name" value="E_motif"/>
</dbReference>
<dbReference type="InterPro" id="IPR002885">
    <property type="entry name" value="PPR_rpt"/>
</dbReference>
<keyword evidence="5" id="KW-1185">Reference proteome</keyword>
<dbReference type="GO" id="GO:0009451">
    <property type="term" value="P:RNA modification"/>
    <property type="evidence" value="ECO:0007669"/>
    <property type="project" value="InterPro"/>
</dbReference>
<dbReference type="Pfam" id="PF13812">
    <property type="entry name" value="PPR_3"/>
    <property type="match status" value="1"/>
</dbReference>
<dbReference type="PANTHER" id="PTHR47926">
    <property type="entry name" value="PENTATRICOPEPTIDE REPEAT-CONTAINING PROTEIN"/>
    <property type="match status" value="1"/>
</dbReference>
<evidence type="ECO:0000259" key="3">
    <source>
        <dbReference type="Pfam" id="PF14432"/>
    </source>
</evidence>
<dbReference type="Gene3D" id="1.25.40.10">
    <property type="entry name" value="Tetratricopeptide repeat domain"/>
    <property type="match status" value="5"/>
</dbReference>
<dbReference type="Pfam" id="PF01535">
    <property type="entry name" value="PPR"/>
    <property type="match status" value="1"/>
</dbReference>
<dbReference type="Proteomes" id="UP000822688">
    <property type="component" value="Chromosome 9"/>
</dbReference>
<dbReference type="Pfam" id="PF20431">
    <property type="entry name" value="E_motif"/>
    <property type="match status" value="1"/>
</dbReference>
<dbReference type="FunFam" id="1.25.40.10:FF:000344">
    <property type="entry name" value="Pentatricopeptide repeat-containing protein"/>
    <property type="match status" value="1"/>
</dbReference>
<dbReference type="AlphaFoldDB" id="A0A8T0GWT4"/>
<dbReference type="FunFam" id="1.25.40.10:FF:000366">
    <property type="entry name" value="Pentatricopeptide (PPR) repeat-containing protein"/>
    <property type="match status" value="1"/>
</dbReference>
<comment type="caution">
    <text evidence="4">The sequence shown here is derived from an EMBL/GenBank/DDBJ whole genome shotgun (WGS) entry which is preliminary data.</text>
</comment>
<dbReference type="Pfam" id="PF14432">
    <property type="entry name" value="DYW_deaminase"/>
    <property type="match status" value="1"/>
</dbReference>
<evidence type="ECO:0000256" key="2">
    <source>
        <dbReference type="PROSITE-ProRule" id="PRU00708"/>
    </source>
</evidence>
<dbReference type="InterPro" id="IPR046960">
    <property type="entry name" value="PPR_At4g14850-like_plant"/>
</dbReference>
<name>A0A8T0GWT4_CERPU</name>
<dbReference type="FunFam" id="1.25.40.10:FF:000031">
    <property type="entry name" value="Pentatricopeptide repeat-containing protein mitochondrial"/>
    <property type="match status" value="2"/>
</dbReference>
<dbReference type="GO" id="GO:0008270">
    <property type="term" value="F:zinc ion binding"/>
    <property type="evidence" value="ECO:0007669"/>
    <property type="project" value="InterPro"/>
</dbReference>
<feature type="repeat" description="PPR" evidence="2">
    <location>
        <begin position="671"/>
        <end position="705"/>
    </location>
</feature>
<organism evidence="4 5">
    <name type="scientific">Ceratodon purpureus</name>
    <name type="common">Fire moss</name>
    <name type="synonym">Dicranum purpureum</name>
    <dbReference type="NCBI Taxonomy" id="3225"/>
    <lineage>
        <taxon>Eukaryota</taxon>
        <taxon>Viridiplantae</taxon>
        <taxon>Streptophyta</taxon>
        <taxon>Embryophyta</taxon>
        <taxon>Bryophyta</taxon>
        <taxon>Bryophytina</taxon>
        <taxon>Bryopsida</taxon>
        <taxon>Dicranidae</taxon>
        <taxon>Pseudoditrichales</taxon>
        <taxon>Ditrichaceae</taxon>
        <taxon>Ceratodon</taxon>
    </lineage>
</organism>
<dbReference type="EMBL" id="CM026430">
    <property type="protein sequence ID" value="KAG0562584.1"/>
    <property type="molecule type" value="Genomic_DNA"/>
</dbReference>
<feature type="repeat" description="PPR" evidence="2">
    <location>
        <begin position="332"/>
        <end position="366"/>
    </location>
</feature>
<dbReference type="NCBIfam" id="TIGR00756">
    <property type="entry name" value="PPR"/>
    <property type="match status" value="7"/>
</dbReference>
<protein>
    <recommendedName>
        <fullName evidence="3">DYW domain-containing protein</fullName>
    </recommendedName>
</protein>
<reference evidence="4" key="1">
    <citation type="submission" date="2020-06" db="EMBL/GenBank/DDBJ databases">
        <title>WGS assembly of Ceratodon purpureus strain R40.</title>
        <authorList>
            <person name="Carey S.B."/>
            <person name="Jenkins J."/>
            <person name="Shu S."/>
            <person name="Lovell J.T."/>
            <person name="Sreedasyam A."/>
            <person name="Maumus F."/>
            <person name="Tiley G.P."/>
            <person name="Fernandez-Pozo N."/>
            <person name="Barry K."/>
            <person name="Chen C."/>
            <person name="Wang M."/>
            <person name="Lipzen A."/>
            <person name="Daum C."/>
            <person name="Saski C.A."/>
            <person name="Payton A.C."/>
            <person name="Mcbreen J.C."/>
            <person name="Conrad R.E."/>
            <person name="Kollar L.M."/>
            <person name="Olsson S."/>
            <person name="Huttunen S."/>
            <person name="Landis J.B."/>
            <person name="Wickett N.J."/>
            <person name="Johnson M.G."/>
            <person name="Rensing S.A."/>
            <person name="Grimwood J."/>
            <person name="Schmutz J."/>
            <person name="Mcdaniel S.F."/>
        </authorList>
    </citation>
    <scope>NUCLEOTIDE SEQUENCE</scope>
    <source>
        <strain evidence="4">R40</strain>
    </source>
</reference>
<feature type="domain" description="DYW" evidence="3">
    <location>
        <begin position="749"/>
        <end position="841"/>
    </location>
</feature>
<feature type="repeat" description="PPR" evidence="2">
    <location>
        <begin position="200"/>
        <end position="230"/>
    </location>
</feature>
<dbReference type="Pfam" id="PF20430">
    <property type="entry name" value="Eplus_motif"/>
    <property type="match status" value="1"/>
</dbReference>
<evidence type="ECO:0000256" key="1">
    <source>
        <dbReference type="ARBA" id="ARBA00022737"/>
    </source>
</evidence>
<dbReference type="GO" id="GO:0003723">
    <property type="term" value="F:RNA binding"/>
    <property type="evidence" value="ECO:0007669"/>
    <property type="project" value="InterPro"/>
</dbReference>
<feature type="repeat" description="PPR" evidence="2">
    <location>
        <begin position="130"/>
        <end position="164"/>
    </location>
</feature>
<feature type="repeat" description="PPR" evidence="2">
    <location>
        <begin position="231"/>
        <end position="265"/>
    </location>
</feature>
<dbReference type="SUPFAM" id="SSF48452">
    <property type="entry name" value="TPR-like"/>
    <property type="match status" value="3"/>
</dbReference>
<feature type="repeat" description="PPR" evidence="2">
    <location>
        <begin position="402"/>
        <end position="432"/>
    </location>
</feature>
<dbReference type="PROSITE" id="PS51375">
    <property type="entry name" value="PPR"/>
    <property type="match status" value="8"/>
</dbReference>
<keyword evidence="1" id="KW-0677">Repeat</keyword>
<dbReference type="InterPro" id="IPR046849">
    <property type="entry name" value="E2_motif"/>
</dbReference>
<accession>A0A8T0GWT4</accession>
<dbReference type="InterPro" id="IPR032867">
    <property type="entry name" value="DYW_dom"/>
</dbReference>
<feature type="repeat" description="PPR" evidence="2">
    <location>
        <begin position="433"/>
        <end position="467"/>
    </location>
</feature>
<dbReference type="InterPro" id="IPR011990">
    <property type="entry name" value="TPR-like_helical_dom_sf"/>
</dbReference>
<dbReference type="Pfam" id="PF13041">
    <property type="entry name" value="PPR_2"/>
    <property type="match status" value="5"/>
</dbReference>
<sequence length="841" mass="93014">MMSLLSRMVINKCKSGSGSINTSVSLLIQRWNLVNKTLIHTNNDGWNGPTDVLQYLYQRGPLIDSLDYVKLLQSCVKAKDLVVGRQVHNHILRHGVRPNVYITNTLLKLYTHCGDVAEARHIFNDFSNKTIVSWNVMIAGYVHHGHTQEALTLFSNMQQEGLAPDKITFISVLTACSNSATLKLGREIHARVIEAGLAFDTDVGNALIRMYAKCGSIRDARQVFDEMVSRDVVSWASLIGAYAESGCGDKSLEIYQKMLQEGVQPSGITYMNALNACGSLKALKQGKEVHVHIVSSGFQSDVRVGTALIKMYSKCGAIKFARQAFENLLHRDVIAWNTMIGGLGENGQWNEAYETFCKMLQSGIVPDRTTYTTILNACARPAGLARAKEIHARAVEAGIVSDVRVGNAIINMYSKAGNLKDARQVFDKMLKRDVVSWTTMIGGYAEWKQVVESFTTFKQMLQEGMVPNKVTYMCVLKACASPVALEWGKEIHGQAVKSGLVADLTVSNALVNMYFKCGSIGDACQVFDNMTARDVISWNAMIGGLAQNGRGLEALQRFKEMKSEGIRPDAATFVSVLSACRHAGLVEEGRRQLSSMYNDSGVVPTEKHYSCMVDILGRAGRLKEAEDVILTMPLRPSASMWGALLAACRITCNVDVAERAADHCLKLEPQNAGVYVSLSDIYAAAGMWDDAAKVRRLMKGKGIEKEPGRSWIEVNGTIHSFIAKDQSHPRAPEIYAELEVLMKKMESLGYVPDTRFVMHDVDDQEREQAVRHHSEKLAIAYGLISTPAGTPIRISKNLRVCHDCHTATKLISKIVGREIIARDSNRFHHFRDGLCSCGDYW</sequence>
<evidence type="ECO:0000313" key="4">
    <source>
        <dbReference type="EMBL" id="KAG0562584.1"/>
    </source>
</evidence>
<feature type="repeat" description="PPR" evidence="2">
    <location>
        <begin position="534"/>
        <end position="568"/>
    </location>
</feature>
<gene>
    <name evidence="4" type="ORF">KC19_9G157700</name>
</gene>